<keyword evidence="1" id="KW-0812">Transmembrane</keyword>
<protein>
    <submittedName>
        <fullName evidence="2">Uncharacterized protein</fullName>
    </submittedName>
</protein>
<gene>
    <name evidence="2" type="ORF">COU29_02825</name>
</gene>
<proteinExistence type="predicted"/>
<feature type="transmembrane region" description="Helical" evidence="1">
    <location>
        <begin position="26"/>
        <end position="49"/>
    </location>
</feature>
<evidence type="ECO:0000313" key="2">
    <source>
        <dbReference type="EMBL" id="PIT88676.1"/>
    </source>
</evidence>
<keyword evidence="1" id="KW-0472">Membrane</keyword>
<name>A0A2M6W7C5_9BACT</name>
<accession>A0A2M6W7C5</accession>
<evidence type="ECO:0000256" key="1">
    <source>
        <dbReference type="SAM" id="Phobius"/>
    </source>
</evidence>
<sequence>MPQTHLVQLPSLKEMFLGIWTWTWDFLIYFGPWKEIIFIVILLSLYLLFGRPKWMRKILRFFTKILI</sequence>
<keyword evidence="1" id="KW-1133">Transmembrane helix</keyword>
<dbReference type="EMBL" id="PFBV01000003">
    <property type="protein sequence ID" value="PIT88676.1"/>
    <property type="molecule type" value="Genomic_DNA"/>
</dbReference>
<comment type="caution">
    <text evidence="2">The sequence shown here is derived from an EMBL/GenBank/DDBJ whole genome shotgun (WGS) entry which is preliminary data.</text>
</comment>
<evidence type="ECO:0000313" key="3">
    <source>
        <dbReference type="Proteomes" id="UP000231426"/>
    </source>
</evidence>
<dbReference type="AlphaFoldDB" id="A0A2M6W7C5"/>
<dbReference type="Proteomes" id="UP000231426">
    <property type="component" value="Unassembled WGS sequence"/>
</dbReference>
<organism evidence="2 3">
    <name type="scientific">Candidatus Magasanikbacteria bacterium CG10_big_fil_rev_8_21_14_0_10_36_32</name>
    <dbReference type="NCBI Taxonomy" id="1974646"/>
    <lineage>
        <taxon>Bacteria</taxon>
        <taxon>Candidatus Magasanikiibacteriota</taxon>
    </lineage>
</organism>
<reference evidence="3" key="1">
    <citation type="submission" date="2017-09" db="EMBL/GenBank/DDBJ databases">
        <title>Depth-based differentiation of microbial function through sediment-hosted aquifers and enrichment of novel symbionts in the deep terrestrial subsurface.</title>
        <authorList>
            <person name="Probst A.J."/>
            <person name="Ladd B."/>
            <person name="Jarett J.K."/>
            <person name="Geller-Mcgrath D.E."/>
            <person name="Sieber C.M.K."/>
            <person name="Emerson J.B."/>
            <person name="Anantharaman K."/>
            <person name="Thomas B.C."/>
            <person name="Malmstrom R."/>
            <person name="Stieglmeier M."/>
            <person name="Klingl A."/>
            <person name="Woyke T."/>
            <person name="Ryan C.M."/>
            <person name="Banfield J.F."/>
        </authorList>
    </citation>
    <scope>NUCLEOTIDE SEQUENCE [LARGE SCALE GENOMIC DNA]</scope>
</reference>